<name>A0A9P1IR14_9PELO</name>
<dbReference type="OrthoDB" id="5824031at2759"/>
<dbReference type="EMBL" id="CANHGI010000004">
    <property type="protein sequence ID" value="CAI5449176.1"/>
    <property type="molecule type" value="Genomic_DNA"/>
</dbReference>
<dbReference type="Proteomes" id="UP001152747">
    <property type="component" value="Unassembled WGS sequence"/>
</dbReference>
<protein>
    <submittedName>
        <fullName evidence="3">Uncharacterized protein</fullName>
    </submittedName>
</protein>
<accession>A0A9P1IR14</accession>
<feature type="signal peptide" evidence="2">
    <location>
        <begin position="1"/>
        <end position="26"/>
    </location>
</feature>
<evidence type="ECO:0000313" key="3">
    <source>
        <dbReference type="EMBL" id="CAI5449176.1"/>
    </source>
</evidence>
<comment type="caution">
    <text evidence="3">The sequence shown here is derived from an EMBL/GenBank/DDBJ whole genome shotgun (WGS) entry which is preliminary data.</text>
</comment>
<keyword evidence="1" id="KW-0472">Membrane</keyword>
<sequence length="98" mass="11071">MNIQAIICSFILAIGLVLLCVSTNTADDDSDFTKQTYQILLIIGIVLTVIGTLSYAYTIYEVIMRAHNKFKNKKMRKLEQQVVRRRTATLAAMEKGTK</sequence>
<keyword evidence="1" id="KW-0812">Transmembrane</keyword>
<feature type="chain" id="PRO_5040105137" evidence="2">
    <location>
        <begin position="27"/>
        <end position="98"/>
    </location>
</feature>
<evidence type="ECO:0000256" key="2">
    <source>
        <dbReference type="SAM" id="SignalP"/>
    </source>
</evidence>
<proteinExistence type="predicted"/>
<reference evidence="3" key="1">
    <citation type="submission" date="2022-11" db="EMBL/GenBank/DDBJ databases">
        <authorList>
            <person name="Kikuchi T."/>
        </authorList>
    </citation>
    <scope>NUCLEOTIDE SEQUENCE</scope>
    <source>
        <strain evidence="3">PS1010</strain>
    </source>
</reference>
<dbReference type="AlphaFoldDB" id="A0A9P1IR14"/>
<keyword evidence="2" id="KW-0732">Signal</keyword>
<gene>
    <name evidence="3" type="ORF">CAMP_LOCUS11813</name>
</gene>
<feature type="transmembrane region" description="Helical" evidence="1">
    <location>
        <begin position="36"/>
        <end position="60"/>
    </location>
</feature>
<organism evidence="3 4">
    <name type="scientific">Caenorhabditis angaria</name>
    <dbReference type="NCBI Taxonomy" id="860376"/>
    <lineage>
        <taxon>Eukaryota</taxon>
        <taxon>Metazoa</taxon>
        <taxon>Ecdysozoa</taxon>
        <taxon>Nematoda</taxon>
        <taxon>Chromadorea</taxon>
        <taxon>Rhabditida</taxon>
        <taxon>Rhabditina</taxon>
        <taxon>Rhabditomorpha</taxon>
        <taxon>Rhabditoidea</taxon>
        <taxon>Rhabditidae</taxon>
        <taxon>Peloderinae</taxon>
        <taxon>Caenorhabditis</taxon>
    </lineage>
</organism>
<keyword evidence="4" id="KW-1185">Reference proteome</keyword>
<evidence type="ECO:0000256" key="1">
    <source>
        <dbReference type="SAM" id="Phobius"/>
    </source>
</evidence>
<evidence type="ECO:0000313" key="4">
    <source>
        <dbReference type="Proteomes" id="UP001152747"/>
    </source>
</evidence>
<keyword evidence="1" id="KW-1133">Transmembrane helix</keyword>